<name>A0A8H4L5A3_9HYPO</name>
<dbReference type="OrthoDB" id="5099829at2759"/>
<proteinExistence type="predicted"/>
<evidence type="ECO:0000313" key="3">
    <source>
        <dbReference type="EMBL" id="KAF4463207.1"/>
    </source>
</evidence>
<dbReference type="Gene3D" id="3.50.4.10">
    <property type="entry name" value="Hepatocyte Growth Factor"/>
    <property type="match status" value="1"/>
</dbReference>
<feature type="signal peptide" evidence="1">
    <location>
        <begin position="1"/>
        <end position="21"/>
    </location>
</feature>
<evidence type="ECO:0000259" key="2">
    <source>
        <dbReference type="Pfam" id="PF00024"/>
    </source>
</evidence>
<accession>A0A8H4L5A3</accession>
<dbReference type="EMBL" id="JAADYS010001407">
    <property type="protein sequence ID" value="KAF4463207.1"/>
    <property type="molecule type" value="Genomic_DNA"/>
</dbReference>
<sequence length="162" mass="16951">MPSAKSIAVAVTALAVSGAHASHCKPTTISTTETASTTITEAPTTTTTTAACTEYTVRGNTEGLNCGVTGDDKSGASSGDGDSFDDCAKSCVEDPDCALMSYVIPDSDDETGTCNLYGDGSFTPNEFGPVMYYESACFECVRGEDNPRGGRGGRKRHRIRRH</sequence>
<comment type="caution">
    <text evidence="3">The sequence shown here is derived from an EMBL/GenBank/DDBJ whole genome shotgun (WGS) entry which is preliminary data.</text>
</comment>
<keyword evidence="4" id="KW-1185">Reference proteome</keyword>
<dbReference type="InterPro" id="IPR003609">
    <property type="entry name" value="Pan_app"/>
</dbReference>
<evidence type="ECO:0000313" key="4">
    <source>
        <dbReference type="Proteomes" id="UP000554235"/>
    </source>
</evidence>
<feature type="chain" id="PRO_5034126113" description="Apple domain-containing protein" evidence="1">
    <location>
        <begin position="22"/>
        <end position="162"/>
    </location>
</feature>
<feature type="domain" description="Apple" evidence="2">
    <location>
        <begin position="80"/>
        <end position="137"/>
    </location>
</feature>
<dbReference type="AlphaFoldDB" id="A0A8H4L5A3"/>
<dbReference type="Pfam" id="PF00024">
    <property type="entry name" value="PAN_1"/>
    <property type="match status" value="1"/>
</dbReference>
<evidence type="ECO:0000256" key="1">
    <source>
        <dbReference type="SAM" id="SignalP"/>
    </source>
</evidence>
<protein>
    <recommendedName>
        <fullName evidence="2">Apple domain-containing protein</fullName>
    </recommendedName>
</protein>
<dbReference type="Proteomes" id="UP000554235">
    <property type="component" value="Unassembled WGS sequence"/>
</dbReference>
<gene>
    <name evidence="3" type="ORF">FALBO_9970</name>
</gene>
<organism evidence="3 4">
    <name type="scientific">Fusarium albosuccineum</name>
    <dbReference type="NCBI Taxonomy" id="1237068"/>
    <lineage>
        <taxon>Eukaryota</taxon>
        <taxon>Fungi</taxon>
        <taxon>Dikarya</taxon>
        <taxon>Ascomycota</taxon>
        <taxon>Pezizomycotina</taxon>
        <taxon>Sordariomycetes</taxon>
        <taxon>Hypocreomycetidae</taxon>
        <taxon>Hypocreales</taxon>
        <taxon>Nectriaceae</taxon>
        <taxon>Fusarium</taxon>
        <taxon>Fusarium decemcellulare species complex</taxon>
    </lineage>
</organism>
<keyword evidence="1" id="KW-0732">Signal</keyword>
<reference evidence="3 4" key="1">
    <citation type="submission" date="2020-01" db="EMBL/GenBank/DDBJ databases">
        <title>Identification and distribution of gene clusters putatively required for synthesis of sphingolipid metabolism inhibitors in phylogenetically diverse species of the filamentous fungus Fusarium.</title>
        <authorList>
            <person name="Kim H.-S."/>
            <person name="Busman M."/>
            <person name="Brown D.W."/>
            <person name="Divon H."/>
            <person name="Uhlig S."/>
            <person name="Proctor R.H."/>
        </authorList>
    </citation>
    <scope>NUCLEOTIDE SEQUENCE [LARGE SCALE GENOMIC DNA]</scope>
    <source>
        <strain evidence="3 4">NRRL 20459</strain>
    </source>
</reference>